<accession>A0ABY6ZXI3</accession>
<protein>
    <recommendedName>
        <fullName evidence="1">Mor transcription activator domain-containing protein</fullName>
    </recommendedName>
</protein>
<dbReference type="RefSeq" id="WP_254472342.1">
    <property type="nucleotide sequence ID" value="NZ_CP113432.1"/>
</dbReference>
<reference evidence="2" key="1">
    <citation type="submission" date="2022-11" db="EMBL/GenBank/DDBJ databases">
        <title>Pseudomonas triclosanedens sp. nov., a triclosan degrader isolated from activated sludge.</title>
        <authorList>
            <person name="Yin Y."/>
            <person name="Lu Z."/>
        </authorList>
    </citation>
    <scope>NUCLEOTIDE SEQUENCE</scope>
    <source>
        <strain evidence="2">ZM23</strain>
    </source>
</reference>
<feature type="domain" description="Mor transcription activator" evidence="1">
    <location>
        <begin position="45"/>
        <end position="145"/>
    </location>
</feature>
<evidence type="ECO:0000259" key="1">
    <source>
        <dbReference type="Pfam" id="PF08765"/>
    </source>
</evidence>
<dbReference type="Gene3D" id="1.10.10.60">
    <property type="entry name" value="Homeodomain-like"/>
    <property type="match status" value="1"/>
</dbReference>
<organism evidence="2 3">
    <name type="scientific">Pseudomonas triclosanedens</name>
    <dbReference type="NCBI Taxonomy" id="2961893"/>
    <lineage>
        <taxon>Bacteria</taxon>
        <taxon>Pseudomonadati</taxon>
        <taxon>Pseudomonadota</taxon>
        <taxon>Gammaproteobacteria</taxon>
        <taxon>Pseudomonadales</taxon>
        <taxon>Pseudomonadaceae</taxon>
        <taxon>Pseudomonas</taxon>
    </lineage>
</organism>
<name>A0ABY6ZXI3_9PSED</name>
<evidence type="ECO:0000313" key="3">
    <source>
        <dbReference type="Proteomes" id="UP001163624"/>
    </source>
</evidence>
<evidence type="ECO:0000313" key="2">
    <source>
        <dbReference type="EMBL" id="WAI49031.1"/>
    </source>
</evidence>
<dbReference type="InterPro" id="IPR014875">
    <property type="entry name" value="Mor_transcription_activator"/>
</dbReference>
<sequence length="152" mass="17591">MNSSDIDLRQVQDMLPDNVRDMAGRIGLPSTLVVVEQLGGTLWRIAEGRARKGEARRAALAELVGSEIEEQLHAHYKGEEIYVARCNKALVRWRDLEIMERFEQGLRDGQTVRSLLNELAREYKLSSRWIWEIVNRPSEQLPQLQQQPTLFH</sequence>
<dbReference type="SUPFAM" id="SSF46689">
    <property type="entry name" value="Homeodomain-like"/>
    <property type="match status" value="1"/>
</dbReference>
<dbReference type="InterPro" id="IPR009057">
    <property type="entry name" value="Homeodomain-like_sf"/>
</dbReference>
<keyword evidence="3" id="KW-1185">Reference proteome</keyword>
<dbReference type="EMBL" id="CP113432">
    <property type="protein sequence ID" value="WAI49031.1"/>
    <property type="molecule type" value="Genomic_DNA"/>
</dbReference>
<gene>
    <name evidence="2" type="ORF">OU419_25330</name>
</gene>
<dbReference type="Proteomes" id="UP001163624">
    <property type="component" value="Chromosome"/>
</dbReference>
<dbReference type="Pfam" id="PF08765">
    <property type="entry name" value="Mor"/>
    <property type="match status" value="1"/>
</dbReference>
<proteinExistence type="predicted"/>